<dbReference type="GO" id="GO:0007420">
    <property type="term" value="P:brain development"/>
    <property type="evidence" value="ECO:0007669"/>
    <property type="project" value="TreeGrafter"/>
</dbReference>
<name>A0A8C6I7W6_MUSSI</name>
<evidence type="ECO:0000256" key="1">
    <source>
        <dbReference type="ARBA" id="ARBA00004123"/>
    </source>
</evidence>
<evidence type="ECO:0000256" key="6">
    <source>
        <dbReference type="PROSITE-ProRule" id="PRU00108"/>
    </source>
</evidence>
<dbReference type="Ensembl" id="ENSMSIT00000040451.1">
    <property type="protein sequence ID" value="ENSMSIP00000032066.1"/>
    <property type="gene ID" value="ENSMSIG00000026856.1"/>
</dbReference>
<keyword evidence="2" id="KW-0217">Developmental protein</keyword>
<dbReference type="SMART" id="SM00389">
    <property type="entry name" value="HOX"/>
    <property type="match status" value="1"/>
</dbReference>
<dbReference type="PANTHER" id="PTHR24339:SF28">
    <property type="entry name" value="E5-RELATED"/>
    <property type="match status" value="1"/>
</dbReference>
<reference evidence="10" key="1">
    <citation type="submission" date="2025-08" db="UniProtKB">
        <authorList>
            <consortium name="Ensembl"/>
        </authorList>
    </citation>
    <scope>IDENTIFICATION</scope>
</reference>
<dbReference type="Proteomes" id="UP000694415">
    <property type="component" value="Unplaced"/>
</dbReference>
<accession>A0A8C6I7W6</accession>
<keyword evidence="11" id="KW-1185">Reference proteome</keyword>
<evidence type="ECO:0000256" key="2">
    <source>
        <dbReference type="ARBA" id="ARBA00022473"/>
    </source>
</evidence>
<reference evidence="10" key="2">
    <citation type="submission" date="2025-09" db="UniProtKB">
        <authorList>
            <consortium name="Ensembl"/>
        </authorList>
    </citation>
    <scope>IDENTIFICATION</scope>
</reference>
<dbReference type="GO" id="GO:0000981">
    <property type="term" value="F:DNA-binding transcription factor activity, RNA polymerase II-specific"/>
    <property type="evidence" value="ECO:0007669"/>
    <property type="project" value="TreeGrafter"/>
</dbReference>
<feature type="DNA-binding region" description="Homeobox" evidence="6">
    <location>
        <begin position="121"/>
        <end position="180"/>
    </location>
</feature>
<evidence type="ECO:0000256" key="3">
    <source>
        <dbReference type="ARBA" id="ARBA00023125"/>
    </source>
</evidence>
<feature type="domain" description="Homeobox" evidence="9">
    <location>
        <begin position="119"/>
        <end position="179"/>
    </location>
</feature>
<comment type="subcellular location">
    <subcellularLocation>
        <location evidence="1 6 7">Nucleus</location>
    </subcellularLocation>
</comment>
<sequence>MQEPAYFPGFPMQNAPPTLLPTHWIFRPPMSPDLQMPSALLVHDYHQIPQSPQLPEGLQMDPDPLVPHYCQRPQPPPLPEGLQMDPGSPVNPGFQVYPLAPRVAPQVLPRPHVTRKAAIREWRGRTRYSPEQKSTLEKFFKKSKYPSFKQRQELAKSVCVMEYQIRIWFKNRRARYFREHPQERLKARGNQGLGAHTSTGDHACINAGATGDSVTQP</sequence>
<dbReference type="GO" id="GO:0005634">
    <property type="term" value="C:nucleus"/>
    <property type="evidence" value="ECO:0007669"/>
    <property type="project" value="UniProtKB-SubCell"/>
</dbReference>
<dbReference type="GO" id="GO:0030182">
    <property type="term" value="P:neuron differentiation"/>
    <property type="evidence" value="ECO:0007669"/>
    <property type="project" value="TreeGrafter"/>
</dbReference>
<organism evidence="10 11">
    <name type="scientific">Mus spicilegus</name>
    <name type="common">Mound-building mouse</name>
    <dbReference type="NCBI Taxonomy" id="10103"/>
    <lineage>
        <taxon>Eukaryota</taxon>
        <taxon>Metazoa</taxon>
        <taxon>Chordata</taxon>
        <taxon>Craniata</taxon>
        <taxon>Vertebrata</taxon>
        <taxon>Euteleostomi</taxon>
        <taxon>Mammalia</taxon>
        <taxon>Eutheria</taxon>
        <taxon>Euarchontoglires</taxon>
        <taxon>Glires</taxon>
        <taxon>Rodentia</taxon>
        <taxon>Myomorpha</taxon>
        <taxon>Muroidea</taxon>
        <taxon>Muridae</taxon>
        <taxon>Murinae</taxon>
        <taxon>Mus</taxon>
        <taxon>Mus</taxon>
    </lineage>
</organism>
<evidence type="ECO:0000256" key="4">
    <source>
        <dbReference type="ARBA" id="ARBA00023155"/>
    </source>
</evidence>
<dbReference type="Pfam" id="PF00046">
    <property type="entry name" value="Homeodomain"/>
    <property type="match status" value="1"/>
</dbReference>
<dbReference type="InterPro" id="IPR009057">
    <property type="entry name" value="Homeodomain-like_sf"/>
</dbReference>
<evidence type="ECO:0000256" key="5">
    <source>
        <dbReference type="ARBA" id="ARBA00023242"/>
    </source>
</evidence>
<dbReference type="InterPro" id="IPR001356">
    <property type="entry name" value="HD"/>
</dbReference>
<dbReference type="PANTHER" id="PTHR24339">
    <property type="entry name" value="HOMEOBOX PROTEIN EMX-RELATED"/>
    <property type="match status" value="1"/>
</dbReference>
<dbReference type="SUPFAM" id="SSF46689">
    <property type="entry name" value="Homeodomain-like"/>
    <property type="match status" value="1"/>
</dbReference>
<dbReference type="InterPro" id="IPR050877">
    <property type="entry name" value="EMX-VAX-Noto_Homeobox_TFs"/>
</dbReference>
<dbReference type="GeneTree" id="ENSGT01150000288370"/>
<keyword evidence="4 6" id="KW-0371">Homeobox</keyword>
<proteinExistence type="predicted"/>
<dbReference type="Gene3D" id="1.10.10.60">
    <property type="entry name" value="Homeodomain-like"/>
    <property type="match status" value="1"/>
</dbReference>
<dbReference type="PROSITE" id="PS50071">
    <property type="entry name" value="HOMEOBOX_2"/>
    <property type="match status" value="1"/>
</dbReference>
<evidence type="ECO:0000256" key="7">
    <source>
        <dbReference type="RuleBase" id="RU000682"/>
    </source>
</evidence>
<protein>
    <submittedName>
        <fullName evidence="10">Oocyte specific homeobox 8</fullName>
    </submittedName>
</protein>
<feature type="region of interest" description="Disordered" evidence="8">
    <location>
        <begin position="190"/>
        <end position="217"/>
    </location>
</feature>
<dbReference type="AlphaFoldDB" id="A0A8C6I7W6"/>
<evidence type="ECO:0000259" key="9">
    <source>
        <dbReference type="PROSITE" id="PS50071"/>
    </source>
</evidence>
<keyword evidence="5 6" id="KW-0539">Nucleus</keyword>
<keyword evidence="3 6" id="KW-0238">DNA-binding</keyword>
<dbReference type="CDD" id="cd00086">
    <property type="entry name" value="homeodomain"/>
    <property type="match status" value="1"/>
</dbReference>
<evidence type="ECO:0000313" key="10">
    <source>
        <dbReference type="Ensembl" id="ENSMSIP00000032066.1"/>
    </source>
</evidence>
<evidence type="ECO:0000313" key="11">
    <source>
        <dbReference type="Proteomes" id="UP000694415"/>
    </source>
</evidence>
<dbReference type="GO" id="GO:0000978">
    <property type="term" value="F:RNA polymerase II cis-regulatory region sequence-specific DNA binding"/>
    <property type="evidence" value="ECO:0007669"/>
    <property type="project" value="TreeGrafter"/>
</dbReference>
<evidence type="ECO:0000256" key="8">
    <source>
        <dbReference type="SAM" id="MobiDB-lite"/>
    </source>
</evidence>